<name>A0ACA9JY16_9GLOM</name>
<protein>
    <submittedName>
        <fullName evidence="1">2911_t:CDS:1</fullName>
    </submittedName>
</protein>
<sequence>VHDLITIWQRVETLATFNNMSEIPNIQINIQSIWCHGVQSNTTISHQESAKNVQDSMRKRNSNSYDDSLTETYISSLKNKKDEIGILIPTDEGKDPKRKIGEDNQSNDLFQFHEKINDDDEFLENIGLLFNESNEESIIEKVDESSLLDEIRLPSVNINNEELLETNIIEEFSKYQKKIPKTRKALTPAYWGILDLTKESLKDSGINDMDIQKLSQDFSNKIGWNGITAPKEIQEYFDGNCVDVNNIDVIKKLDRNIQFMKDKMPKLRNMCTEEELKMSTTFPLFSGIFNSPNINSSWGEIQAISTNKARNEEQNPFTRARVEYKVDMRGILVKTPKKFEIIYGEISGGLTYFGLPASCRKKQYVDKVKLMVMLRNSLNQVFKNYLHITDEQRKKLIVYGWLQVGVELSFYAMDWIGSGIYRFGKLDKCELPVDEDDISILEDAYCILRLLESKSLESEKFIKEILQNNTKNKRRRMMTESDPHLNKNRTPIKR</sequence>
<dbReference type="Proteomes" id="UP000789860">
    <property type="component" value="Unassembled WGS sequence"/>
</dbReference>
<organism evidence="1 2">
    <name type="scientific">Scutellospora calospora</name>
    <dbReference type="NCBI Taxonomy" id="85575"/>
    <lineage>
        <taxon>Eukaryota</taxon>
        <taxon>Fungi</taxon>
        <taxon>Fungi incertae sedis</taxon>
        <taxon>Mucoromycota</taxon>
        <taxon>Glomeromycotina</taxon>
        <taxon>Glomeromycetes</taxon>
        <taxon>Diversisporales</taxon>
        <taxon>Gigasporaceae</taxon>
        <taxon>Scutellospora</taxon>
    </lineage>
</organism>
<proteinExistence type="predicted"/>
<gene>
    <name evidence="1" type="ORF">SCALOS_LOCUS682</name>
</gene>
<dbReference type="EMBL" id="CAJVPM010000335">
    <property type="protein sequence ID" value="CAG8441876.1"/>
    <property type="molecule type" value="Genomic_DNA"/>
</dbReference>
<comment type="caution">
    <text evidence="1">The sequence shown here is derived from an EMBL/GenBank/DDBJ whole genome shotgun (WGS) entry which is preliminary data.</text>
</comment>
<keyword evidence="2" id="KW-1185">Reference proteome</keyword>
<evidence type="ECO:0000313" key="2">
    <source>
        <dbReference type="Proteomes" id="UP000789860"/>
    </source>
</evidence>
<feature type="non-terminal residue" evidence="1">
    <location>
        <position position="1"/>
    </location>
</feature>
<evidence type="ECO:0000313" key="1">
    <source>
        <dbReference type="EMBL" id="CAG8441876.1"/>
    </source>
</evidence>
<reference evidence="1" key="1">
    <citation type="submission" date="2021-06" db="EMBL/GenBank/DDBJ databases">
        <authorList>
            <person name="Kallberg Y."/>
            <person name="Tangrot J."/>
            <person name="Rosling A."/>
        </authorList>
    </citation>
    <scope>NUCLEOTIDE SEQUENCE</scope>
    <source>
        <strain evidence="1">AU212A</strain>
    </source>
</reference>
<accession>A0ACA9JY16</accession>